<dbReference type="AlphaFoldDB" id="A0ABC8SUH2"/>
<protein>
    <submittedName>
        <fullName evidence="1">Uncharacterized protein</fullName>
    </submittedName>
</protein>
<accession>A0ABC8SUH2</accession>
<organism evidence="1 2">
    <name type="scientific">Ilex paraguariensis</name>
    <name type="common">yerba mate</name>
    <dbReference type="NCBI Taxonomy" id="185542"/>
    <lineage>
        <taxon>Eukaryota</taxon>
        <taxon>Viridiplantae</taxon>
        <taxon>Streptophyta</taxon>
        <taxon>Embryophyta</taxon>
        <taxon>Tracheophyta</taxon>
        <taxon>Spermatophyta</taxon>
        <taxon>Magnoliopsida</taxon>
        <taxon>eudicotyledons</taxon>
        <taxon>Gunneridae</taxon>
        <taxon>Pentapetalae</taxon>
        <taxon>asterids</taxon>
        <taxon>campanulids</taxon>
        <taxon>Aquifoliales</taxon>
        <taxon>Aquifoliaceae</taxon>
        <taxon>Ilex</taxon>
    </lineage>
</organism>
<gene>
    <name evidence="1" type="ORF">ILEXP_LOCUS27214</name>
</gene>
<evidence type="ECO:0000313" key="1">
    <source>
        <dbReference type="EMBL" id="CAK9158563.1"/>
    </source>
</evidence>
<sequence length="102" mass="11676">MAGMRSEDDWKVIGRQPGGSQKVVKGWMEVTGGWLESRQRMKYAGGRQRMAGMRSEDDWKVIGRQPGGNQKVVKGWMEVTGGWLESRQRMVRQQIKRLPKDG</sequence>
<comment type="caution">
    <text evidence="1">The sequence shown here is derived from an EMBL/GenBank/DDBJ whole genome shotgun (WGS) entry which is preliminary data.</text>
</comment>
<dbReference type="Proteomes" id="UP001642360">
    <property type="component" value="Unassembled WGS sequence"/>
</dbReference>
<proteinExistence type="predicted"/>
<evidence type="ECO:0000313" key="2">
    <source>
        <dbReference type="Proteomes" id="UP001642360"/>
    </source>
</evidence>
<reference evidence="1 2" key="1">
    <citation type="submission" date="2024-02" db="EMBL/GenBank/DDBJ databases">
        <authorList>
            <person name="Vignale AGUSTIN F."/>
            <person name="Sosa J E."/>
            <person name="Modenutti C."/>
        </authorList>
    </citation>
    <scope>NUCLEOTIDE SEQUENCE [LARGE SCALE GENOMIC DNA]</scope>
</reference>
<name>A0ABC8SUH2_9AQUA</name>
<dbReference type="EMBL" id="CAUOFW020003203">
    <property type="protein sequence ID" value="CAK9158563.1"/>
    <property type="molecule type" value="Genomic_DNA"/>
</dbReference>
<keyword evidence="2" id="KW-1185">Reference proteome</keyword>